<dbReference type="EMBL" id="WSZM01000372">
    <property type="protein sequence ID" value="KAF4034337.1"/>
    <property type="molecule type" value="Genomic_DNA"/>
</dbReference>
<dbReference type="Proteomes" id="UP000602510">
    <property type="component" value="Unassembled WGS sequence"/>
</dbReference>
<name>A0A833SGX7_PHYIN</name>
<reference evidence="1" key="1">
    <citation type="submission" date="2020-04" db="EMBL/GenBank/DDBJ databases">
        <title>Hybrid Assembly of Korean Phytophthora infestans isolates.</title>
        <authorList>
            <person name="Prokchorchik M."/>
            <person name="Lee Y."/>
            <person name="Seo J."/>
            <person name="Cho J.-H."/>
            <person name="Park Y.-E."/>
            <person name="Jang D.-C."/>
            <person name="Im J.-S."/>
            <person name="Choi J.-G."/>
            <person name="Park H.-J."/>
            <person name="Lee G.-B."/>
            <person name="Lee Y.-G."/>
            <person name="Hong S.-Y."/>
            <person name="Cho K."/>
            <person name="Sohn K.H."/>
        </authorList>
    </citation>
    <scope>NUCLEOTIDE SEQUENCE</scope>
    <source>
        <strain evidence="1">KR_1_A1</strain>
    </source>
</reference>
<sequence>MADTAILIDPYSGFTDVQPLFLEHWSPHCMAVEGKMHGRRLVVMNIYAPHQRGRRGGLLSRFNQAGLAG</sequence>
<proteinExistence type="predicted"/>
<evidence type="ECO:0000313" key="1">
    <source>
        <dbReference type="EMBL" id="KAF4034337.1"/>
    </source>
</evidence>
<accession>A0A833SGX7</accession>
<comment type="caution">
    <text evidence="1">The sequence shown here is derived from an EMBL/GenBank/DDBJ whole genome shotgun (WGS) entry which is preliminary data.</text>
</comment>
<evidence type="ECO:0000313" key="2">
    <source>
        <dbReference type="Proteomes" id="UP000602510"/>
    </source>
</evidence>
<organism evidence="1 2">
    <name type="scientific">Phytophthora infestans</name>
    <name type="common">Potato late blight agent</name>
    <name type="synonym">Botrytis infestans</name>
    <dbReference type="NCBI Taxonomy" id="4787"/>
    <lineage>
        <taxon>Eukaryota</taxon>
        <taxon>Sar</taxon>
        <taxon>Stramenopiles</taxon>
        <taxon>Oomycota</taxon>
        <taxon>Peronosporomycetes</taxon>
        <taxon>Peronosporales</taxon>
        <taxon>Peronosporaceae</taxon>
        <taxon>Phytophthora</taxon>
    </lineage>
</organism>
<gene>
    <name evidence="1" type="ORF">GN244_ATG13725</name>
</gene>
<protein>
    <submittedName>
        <fullName evidence="1">Uncharacterized protein</fullName>
    </submittedName>
</protein>
<keyword evidence="2" id="KW-1185">Reference proteome</keyword>
<dbReference type="AlphaFoldDB" id="A0A833SGX7"/>